<reference evidence="7 8" key="1">
    <citation type="submission" date="2022-01" db="EMBL/GenBank/DDBJ databases">
        <authorList>
            <person name="Xiong W."/>
            <person name="Schranz E."/>
        </authorList>
    </citation>
    <scope>NUCLEOTIDE SEQUENCE [LARGE SCALE GENOMIC DNA]</scope>
</reference>
<evidence type="ECO:0000256" key="5">
    <source>
        <dbReference type="PIRNR" id="PIRNR017811"/>
    </source>
</evidence>
<dbReference type="AlphaFoldDB" id="A0AAU9LX27"/>
<dbReference type="PANTHER" id="PTHR46776">
    <property type="entry name" value="CYCLIN-DEPENDENT KINASE INHIBITOR 4-RELATED"/>
    <property type="match status" value="1"/>
</dbReference>
<evidence type="ECO:0000259" key="6">
    <source>
        <dbReference type="Pfam" id="PF02234"/>
    </source>
</evidence>
<evidence type="ECO:0000256" key="4">
    <source>
        <dbReference type="ARBA" id="ARBA00023306"/>
    </source>
</evidence>
<keyword evidence="3 5" id="KW-0649">Protein kinase inhibitor</keyword>
<feature type="domain" description="Cyclin-dependent kinase inhibitor" evidence="6">
    <location>
        <begin position="174"/>
        <end position="217"/>
    </location>
</feature>
<evidence type="ECO:0000313" key="7">
    <source>
        <dbReference type="EMBL" id="CAH1417881.1"/>
    </source>
</evidence>
<dbReference type="Pfam" id="PF02234">
    <property type="entry name" value="CDI"/>
    <property type="match status" value="1"/>
</dbReference>
<evidence type="ECO:0000256" key="1">
    <source>
        <dbReference type="ARBA" id="ARBA00004642"/>
    </source>
</evidence>
<name>A0AAU9LX27_9ASTR</name>
<dbReference type="PIRSF" id="PIRSF017811">
    <property type="entry name" value="CDK_inhib_pln"/>
    <property type="match status" value="1"/>
</dbReference>
<evidence type="ECO:0000256" key="2">
    <source>
        <dbReference type="ARBA" id="ARBA00010274"/>
    </source>
</evidence>
<dbReference type="InterPro" id="IPR044275">
    <property type="entry name" value="KRP"/>
</dbReference>
<dbReference type="GO" id="GO:0005654">
    <property type="term" value="C:nucleoplasm"/>
    <property type="evidence" value="ECO:0007669"/>
    <property type="project" value="UniProtKB-SubCell"/>
</dbReference>
<proteinExistence type="inferred from homology"/>
<evidence type="ECO:0000313" key="8">
    <source>
        <dbReference type="Proteomes" id="UP001157418"/>
    </source>
</evidence>
<organism evidence="7 8">
    <name type="scientific">Lactuca virosa</name>
    <dbReference type="NCBI Taxonomy" id="75947"/>
    <lineage>
        <taxon>Eukaryota</taxon>
        <taxon>Viridiplantae</taxon>
        <taxon>Streptophyta</taxon>
        <taxon>Embryophyta</taxon>
        <taxon>Tracheophyta</taxon>
        <taxon>Spermatophyta</taxon>
        <taxon>Magnoliopsida</taxon>
        <taxon>eudicotyledons</taxon>
        <taxon>Gunneridae</taxon>
        <taxon>Pentapetalae</taxon>
        <taxon>asterids</taxon>
        <taxon>campanulids</taxon>
        <taxon>Asterales</taxon>
        <taxon>Asteraceae</taxon>
        <taxon>Cichorioideae</taxon>
        <taxon>Cichorieae</taxon>
        <taxon>Lactucinae</taxon>
        <taxon>Lactuca</taxon>
    </lineage>
</organism>
<comment type="caution">
    <text evidence="7">The sequence shown here is derived from an EMBL/GenBank/DDBJ whole genome shotgun (WGS) entry which is preliminary data.</text>
</comment>
<dbReference type="Gene3D" id="4.10.365.10">
    <property type="entry name" value="p27"/>
    <property type="match status" value="1"/>
</dbReference>
<comment type="subcellular location">
    <subcellularLocation>
        <location evidence="1">Nucleus</location>
        <location evidence="1">Nucleoplasm</location>
    </subcellularLocation>
</comment>
<protein>
    <recommendedName>
        <fullName evidence="5">Cyclin-dependent kinase inhibitor</fullName>
    </recommendedName>
</protein>
<dbReference type="InterPro" id="IPR003175">
    <property type="entry name" value="CDI_dom"/>
</dbReference>
<dbReference type="GO" id="GO:0004861">
    <property type="term" value="F:cyclin-dependent protein serine/threonine kinase inhibitor activity"/>
    <property type="evidence" value="ECO:0007669"/>
    <property type="project" value="UniProtKB-UniRule"/>
</dbReference>
<dbReference type="GO" id="GO:0051726">
    <property type="term" value="P:regulation of cell cycle"/>
    <property type="evidence" value="ECO:0007669"/>
    <property type="project" value="InterPro"/>
</dbReference>
<evidence type="ECO:0000256" key="3">
    <source>
        <dbReference type="ARBA" id="ARBA00023013"/>
    </source>
</evidence>
<dbReference type="InterPro" id="IPR044898">
    <property type="entry name" value="CDI_dom_sf"/>
</dbReference>
<comment type="similarity">
    <text evidence="2 5">Belongs to the CDI family. ICK/KRP subfamily.</text>
</comment>
<gene>
    <name evidence="7" type="ORF">LVIROSA_LOCUS5529</name>
</gene>
<accession>A0AAU9LX27</accession>
<dbReference type="EMBL" id="CAKMRJ010000113">
    <property type="protein sequence ID" value="CAH1417881.1"/>
    <property type="molecule type" value="Genomic_DNA"/>
</dbReference>
<keyword evidence="8" id="KW-1185">Reference proteome</keyword>
<dbReference type="Proteomes" id="UP001157418">
    <property type="component" value="Unassembled WGS sequence"/>
</dbReference>
<keyword evidence="4" id="KW-0131">Cell cycle</keyword>
<sequence length="220" mass="24720">MGRYMRKANLTGDVVAVMDVSQSSLGVRTRAKTLALQKLRATKSTATPPESPAAEQDSELSYLQLRSRRLEKPPFQQLTCCRQQNPNPNLLTISSGVSGSVGSGSLDTQIKAGEETEESCHFGENNIDFDGRERSTRESTPCSLIKDIYDIYTPGSSTRSMNLEASRISQNSMPLAQEIEEFFTRHDQEQQRRFADKYNFDIVNEKPIGGRYEWVQVQSQ</sequence>